<accession>A0A6A7RZ94</accession>
<evidence type="ECO:0000313" key="2">
    <source>
        <dbReference type="Proteomes" id="UP000342300"/>
    </source>
</evidence>
<comment type="caution">
    <text evidence="1">The sequence shown here is derived from an EMBL/GenBank/DDBJ whole genome shotgun (WGS) entry which is preliminary data.</text>
</comment>
<dbReference type="EMBL" id="PDHS01000639">
    <property type="protein sequence ID" value="MQM32808.1"/>
    <property type="molecule type" value="Genomic_DNA"/>
</dbReference>
<organism evidence="1 2">
    <name type="scientific">Candidatus Accumulibacter phosphatis</name>
    <dbReference type="NCBI Taxonomy" id="327160"/>
    <lineage>
        <taxon>Bacteria</taxon>
        <taxon>Pseudomonadati</taxon>
        <taxon>Pseudomonadota</taxon>
        <taxon>Betaproteobacteria</taxon>
        <taxon>Candidatus Accumulibacter</taxon>
    </lineage>
</organism>
<dbReference type="Proteomes" id="UP000342300">
    <property type="component" value="Unassembled WGS sequence"/>
</dbReference>
<dbReference type="AlphaFoldDB" id="A0A6A7RZ94"/>
<name>A0A6A7RZ94_9PROT</name>
<proteinExistence type="predicted"/>
<sequence length="161" mass="17166">MRRVLLKEGDAELGLSKRGIRQLDEVRDLISAPERQGSLLLEQLPSGRQRWWTFAGGAVNSALALRLGQIGSMRVDDLWLETGMGVPVMKLMQRRIEPMAVAAFGASLAARAQLKFAACLPSDLVAALVLGRSLDEGNLQRLVSGELGGVGKGTSVGLSAT</sequence>
<reference evidence="1 2" key="1">
    <citation type="submission" date="2017-09" db="EMBL/GenBank/DDBJ databases">
        <title>Metagenomic Analysis Reveals Denitrifying Candidatus Accumulibacter and Flanking Population as a Source of N2O.</title>
        <authorList>
            <person name="Gao H."/>
            <person name="Mao Y."/>
            <person name="Zhao X."/>
            <person name="Liu W.-T."/>
            <person name="Zhang T."/>
            <person name="Wells G."/>
        </authorList>
    </citation>
    <scope>NUCLEOTIDE SEQUENCE [LARGE SCALE GENOMIC DNA]</scope>
    <source>
        <strain evidence="1">CANDO_2_IC</strain>
    </source>
</reference>
<evidence type="ECO:0000313" key="1">
    <source>
        <dbReference type="EMBL" id="MQM32808.1"/>
    </source>
</evidence>
<gene>
    <name evidence="1" type="ORF">CRU78_20895</name>
</gene>
<protein>
    <submittedName>
        <fullName evidence="1">Uncharacterized protein</fullName>
    </submittedName>
</protein>